<dbReference type="SUPFAM" id="SSF56176">
    <property type="entry name" value="FAD-binding/transporter-associated domain-like"/>
    <property type="match status" value="1"/>
</dbReference>
<dbReference type="Gene3D" id="3.30.465.10">
    <property type="match status" value="2"/>
</dbReference>
<evidence type="ECO:0000313" key="7">
    <source>
        <dbReference type="EMBL" id="CAG8389263.1"/>
    </source>
</evidence>
<dbReference type="GO" id="GO:0071949">
    <property type="term" value="F:FAD binding"/>
    <property type="evidence" value="ECO:0007669"/>
    <property type="project" value="InterPro"/>
</dbReference>
<proteinExistence type="inferred from homology"/>
<reference evidence="7" key="1">
    <citation type="submission" date="2021-07" db="EMBL/GenBank/DDBJ databases">
        <authorList>
            <person name="Branca A.L. A."/>
        </authorList>
    </citation>
    <scope>NUCLEOTIDE SEQUENCE</scope>
</reference>
<organism evidence="7 8">
    <name type="scientific">Penicillium salamii</name>
    <dbReference type="NCBI Taxonomy" id="1612424"/>
    <lineage>
        <taxon>Eukaryota</taxon>
        <taxon>Fungi</taxon>
        <taxon>Dikarya</taxon>
        <taxon>Ascomycota</taxon>
        <taxon>Pezizomycotina</taxon>
        <taxon>Eurotiomycetes</taxon>
        <taxon>Eurotiomycetidae</taxon>
        <taxon>Eurotiales</taxon>
        <taxon>Aspergillaceae</taxon>
        <taxon>Penicillium</taxon>
    </lineage>
</organism>
<evidence type="ECO:0000259" key="6">
    <source>
        <dbReference type="PROSITE" id="PS51387"/>
    </source>
</evidence>
<keyword evidence="4" id="KW-0560">Oxidoreductase</keyword>
<evidence type="ECO:0000313" key="8">
    <source>
        <dbReference type="Proteomes" id="UP001152646"/>
    </source>
</evidence>
<feature type="chain" id="PRO_5040779407" description="FAD-binding PCMH-type domain-containing protein" evidence="5">
    <location>
        <begin position="18"/>
        <end position="459"/>
    </location>
</feature>
<evidence type="ECO:0000256" key="5">
    <source>
        <dbReference type="SAM" id="SignalP"/>
    </source>
</evidence>
<dbReference type="PANTHER" id="PTHR42973:SF13">
    <property type="entry name" value="FAD-BINDING PCMH-TYPE DOMAIN-CONTAINING PROTEIN"/>
    <property type="match status" value="1"/>
</dbReference>
<sequence>MLRKILLVGSLLAFSNAASIKEQGSQLSEAVCVGCQKACAQLSTTFGSDFHYPDNDQNFTIWDAKQNEVRPACRVETSSASDVSRVLKILVEHWCNFAVKGGGHSRHRDDSNSVAGVTIDLDRMNTVEVSTNGNTARIGGGATTAKVYCDLDSHGLSFVGGRVGGVGVGGFTLGGGTSPFSNKYGLALDNVFEYEVRPVFTAATSYADNQTEQVLDQVYDLWAGDLASDVDMAYDMYYGYSAETDQFSLRGNQRYAKPIMNPPVFSRIDEIPTLTRSPGIATLGNMTGSPEPMGVTRNLFATLSVRPSRPFLTEALRIFSEEARKIKSVEGLTPNFICYPIQKNAITAMKQRGGNALGIDTDGPLFLILLSTAWNDASGDAAVNRMTENTARRVNAVAEKLGVADRYRYINYASKAQTDEVFPGYGEENMQRLKQIQKAVDPKGIFTSKGLWRGFRKLL</sequence>
<evidence type="ECO:0000256" key="3">
    <source>
        <dbReference type="ARBA" id="ARBA00022827"/>
    </source>
</evidence>
<comment type="caution">
    <text evidence="7">The sequence shown here is derived from an EMBL/GenBank/DDBJ whole genome shotgun (WGS) entry which is preliminary data.</text>
</comment>
<comment type="similarity">
    <text evidence="1">Belongs to the oxygen-dependent FAD-linked oxidoreductase family.</text>
</comment>
<dbReference type="PANTHER" id="PTHR42973">
    <property type="entry name" value="BINDING OXIDOREDUCTASE, PUTATIVE (AFU_ORTHOLOGUE AFUA_1G17690)-RELATED"/>
    <property type="match status" value="1"/>
</dbReference>
<dbReference type="AlphaFoldDB" id="A0A9W4NL33"/>
<dbReference type="EMBL" id="CAJVPA010000194">
    <property type="protein sequence ID" value="CAG8389263.1"/>
    <property type="molecule type" value="Genomic_DNA"/>
</dbReference>
<dbReference type="InterPro" id="IPR016166">
    <property type="entry name" value="FAD-bd_PCMH"/>
</dbReference>
<evidence type="ECO:0000256" key="2">
    <source>
        <dbReference type="ARBA" id="ARBA00022630"/>
    </source>
</evidence>
<evidence type="ECO:0000256" key="4">
    <source>
        <dbReference type="ARBA" id="ARBA00023002"/>
    </source>
</evidence>
<keyword evidence="5" id="KW-0732">Signal</keyword>
<keyword evidence="3" id="KW-0274">FAD</keyword>
<dbReference type="InterPro" id="IPR016169">
    <property type="entry name" value="FAD-bd_PCMH_sub2"/>
</dbReference>
<name>A0A9W4NL33_9EURO</name>
<accession>A0A9W4NL33</accession>
<dbReference type="Gene3D" id="3.40.462.20">
    <property type="match status" value="1"/>
</dbReference>
<dbReference type="Proteomes" id="UP001152646">
    <property type="component" value="Unassembled WGS sequence"/>
</dbReference>
<dbReference type="OrthoDB" id="2151789at2759"/>
<protein>
    <recommendedName>
        <fullName evidence="6">FAD-binding PCMH-type domain-containing protein</fullName>
    </recommendedName>
</protein>
<gene>
    <name evidence="7" type="ORF">PSALAMII_LOCUS6878</name>
</gene>
<dbReference type="GO" id="GO:0016491">
    <property type="term" value="F:oxidoreductase activity"/>
    <property type="evidence" value="ECO:0007669"/>
    <property type="project" value="UniProtKB-KW"/>
</dbReference>
<keyword evidence="2" id="KW-0285">Flavoprotein</keyword>
<dbReference type="InterPro" id="IPR050416">
    <property type="entry name" value="FAD-linked_Oxidoreductase"/>
</dbReference>
<dbReference type="PROSITE" id="PS51387">
    <property type="entry name" value="FAD_PCMH"/>
    <property type="match status" value="1"/>
</dbReference>
<feature type="signal peptide" evidence="5">
    <location>
        <begin position="1"/>
        <end position="17"/>
    </location>
</feature>
<feature type="domain" description="FAD-binding PCMH-type" evidence="6">
    <location>
        <begin position="67"/>
        <end position="258"/>
    </location>
</feature>
<dbReference type="InterPro" id="IPR036318">
    <property type="entry name" value="FAD-bd_PCMH-like_sf"/>
</dbReference>
<dbReference type="InterPro" id="IPR006094">
    <property type="entry name" value="Oxid_FAD_bind_N"/>
</dbReference>
<evidence type="ECO:0000256" key="1">
    <source>
        <dbReference type="ARBA" id="ARBA00005466"/>
    </source>
</evidence>
<dbReference type="Pfam" id="PF01565">
    <property type="entry name" value="FAD_binding_4"/>
    <property type="match status" value="1"/>
</dbReference>